<evidence type="ECO:0000313" key="13">
    <source>
        <dbReference type="Proteomes" id="UP000269793"/>
    </source>
</evidence>
<dbReference type="PROSITE" id="PS50011">
    <property type="entry name" value="PROTEIN_KINASE_DOM"/>
    <property type="match status" value="1"/>
</dbReference>
<feature type="binding site" evidence="9">
    <location>
        <position position="52"/>
    </location>
    <ligand>
        <name>ATP</name>
        <dbReference type="ChEBI" id="CHEBI:30616"/>
    </ligand>
</feature>
<evidence type="ECO:0000256" key="6">
    <source>
        <dbReference type="ARBA" id="ARBA00022840"/>
    </source>
</evidence>
<evidence type="ECO:0000256" key="7">
    <source>
        <dbReference type="ARBA" id="ARBA00047899"/>
    </source>
</evidence>
<comment type="catalytic activity">
    <reaction evidence="8">
        <text>L-seryl-[protein] + ATP = O-phospho-L-seryl-[protein] + ADP + H(+)</text>
        <dbReference type="Rhea" id="RHEA:17989"/>
        <dbReference type="Rhea" id="RHEA-COMP:9863"/>
        <dbReference type="Rhea" id="RHEA-COMP:11604"/>
        <dbReference type="ChEBI" id="CHEBI:15378"/>
        <dbReference type="ChEBI" id="CHEBI:29999"/>
        <dbReference type="ChEBI" id="CHEBI:30616"/>
        <dbReference type="ChEBI" id="CHEBI:83421"/>
        <dbReference type="ChEBI" id="CHEBI:456216"/>
        <dbReference type="EC" id="2.7.11.1"/>
    </reaction>
</comment>
<dbReference type="OrthoDB" id="10250725at2759"/>
<dbReference type="VEuPathDB" id="FungiDB:DNF11_0042"/>
<feature type="compositionally biased region" description="Polar residues" evidence="10">
    <location>
        <begin position="409"/>
        <end position="419"/>
    </location>
</feature>
<keyword evidence="4 9" id="KW-0547">Nucleotide-binding</keyword>
<evidence type="ECO:0000256" key="2">
    <source>
        <dbReference type="ARBA" id="ARBA00022527"/>
    </source>
</evidence>
<dbReference type="PROSITE" id="PS00108">
    <property type="entry name" value="PROTEIN_KINASE_ST"/>
    <property type="match status" value="1"/>
</dbReference>
<keyword evidence="6 9" id="KW-0067">ATP-binding</keyword>
<dbReference type="Gene3D" id="1.10.510.10">
    <property type="entry name" value="Transferase(Phosphotransferase) domain 1"/>
    <property type="match status" value="1"/>
</dbReference>
<dbReference type="GO" id="GO:0005524">
    <property type="term" value="F:ATP binding"/>
    <property type="evidence" value="ECO:0007669"/>
    <property type="project" value="UniProtKB-UniRule"/>
</dbReference>
<sequence>MRAVAASGSRPTSGGGAYVLEGYEALDVIGNGTFGLIRKVRRKSDGMLFARKELNFERMNERDRKHIVSEVNILRTLQHDNVVRYEERYVDTENGILYIVMELCEGGDLGTVIKRCRRTKTHLPEESVWSFFAQMTAALEACHYRTVAPSMSGAPRTVQAILHRDLKPENVFLDADQNVKLGDFGLSKQMAAQAFANTYVGTPYYMSPELATGQPYDIKSDVWALGCIVYELCALCPPFDASNQTELTRKIKQGAVPALPRPYSRDLQEAVNAMLQLDHRRRPTTRQLLQIRQIKMACRTHDIAVLHKHVRVEKERLHAQTLALEKREALLQAREQKLAVQTQEIQEWSDYPSRSKALDERALLLNQRELELCRREESLQQWSVEKGRMQETISQLRRELEEKNALHASLSSHDTSLKPSRTRQRKTLKGEEILRARMAEGAVSLPMKGRLTDDEWIDDDEPVRHAPTSTIPNLDRMRRLEADMSDCSMKDASCMWREALPLRARTGDTPKRTSMPNAVHEEEEEPSMPTSRTMPMNLNCLPQEPQWLLMDEEERPSPFLKRVNRIPLEALKSDVSDVDTGVKLEPGPFKPPSSRTSAAASYDQENVPCPRTRIMTEHRRRRSSLLRPADARPAQTNIPRLDSIRSRTHGIPSSPSTRSLRPFSAAQRAR</sequence>
<dbReference type="CDD" id="cd08217">
    <property type="entry name" value="STKc_Nek2"/>
    <property type="match status" value="1"/>
</dbReference>
<dbReference type="GO" id="GO:0106310">
    <property type="term" value="F:protein serine kinase activity"/>
    <property type="evidence" value="ECO:0007669"/>
    <property type="project" value="RHEA"/>
</dbReference>
<evidence type="ECO:0000313" key="12">
    <source>
        <dbReference type="EMBL" id="AYO40992.1"/>
    </source>
</evidence>
<evidence type="ECO:0000256" key="1">
    <source>
        <dbReference type="ARBA" id="ARBA00012513"/>
    </source>
</evidence>
<dbReference type="SMART" id="SM00220">
    <property type="entry name" value="S_TKc"/>
    <property type="match status" value="1"/>
</dbReference>
<dbReference type="EC" id="2.7.11.1" evidence="1"/>
<dbReference type="PANTHER" id="PTHR44899">
    <property type="entry name" value="CAMK FAMILY PROTEIN KINASE"/>
    <property type="match status" value="1"/>
</dbReference>
<dbReference type="PANTHER" id="PTHR44899:SF10">
    <property type="entry name" value="NIMA-RELATED KINASE 2"/>
    <property type="match status" value="1"/>
</dbReference>
<dbReference type="InterPro" id="IPR000719">
    <property type="entry name" value="Prot_kinase_dom"/>
</dbReference>
<accession>A0A3G2S115</accession>
<dbReference type="InterPro" id="IPR017441">
    <property type="entry name" value="Protein_kinase_ATP_BS"/>
</dbReference>
<dbReference type="Proteomes" id="UP000269793">
    <property type="component" value="Chromosome I"/>
</dbReference>
<evidence type="ECO:0000256" key="8">
    <source>
        <dbReference type="ARBA" id="ARBA00048679"/>
    </source>
</evidence>
<evidence type="ECO:0000259" key="11">
    <source>
        <dbReference type="PROSITE" id="PS50011"/>
    </source>
</evidence>
<proteinExistence type="predicted"/>
<dbReference type="SUPFAM" id="SSF56112">
    <property type="entry name" value="Protein kinase-like (PK-like)"/>
    <property type="match status" value="1"/>
</dbReference>
<dbReference type="EMBL" id="CP033148">
    <property type="protein sequence ID" value="AYO40992.1"/>
    <property type="molecule type" value="Genomic_DNA"/>
</dbReference>
<comment type="catalytic activity">
    <reaction evidence="7">
        <text>L-threonyl-[protein] + ATP = O-phospho-L-threonyl-[protein] + ADP + H(+)</text>
        <dbReference type="Rhea" id="RHEA:46608"/>
        <dbReference type="Rhea" id="RHEA-COMP:11060"/>
        <dbReference type="Rhea" id="RHEA-COMP:11605"/>
        <dbReference type="ChEBI" id="CHEBI:15378"/>
        <dbReference type="ChEBI" id="CHEBI:30013"/>
        <dbReference type="ChEBI" id="CHEBI:30616"/>
        <dbReference type="ChEBI" id="CHEBI:61977"/>
        <dbReference type="ChEBI" id="CHEBI:456216"/>
        <dbReference type="EC" id="2.7.11.1"/>
    </reaction>
</comment>
<protein>
    <recommendedName>
        <fullName evidence="1">non-specific serine/threonine protein kinase</fullName>
        <ecNumber evidence="1">2.7.11.1</ecNumber>
    </recommendedName>
</protein>
<name>A0A3G2S115_MALR7</name>
<dbReference type="InterPro" id="IPR051131">
    <property type="entry name" value="NEK_Ser/Thr_kinase_NIMA"/>
</dbReference>
<reference evidence="12 13" key="1">
    <citation type="submission" date="2018-10" db="EMBL/GenBank/DDBJ databases">
        <title>Complete genome sequence of Malassezia restricta CBS 7877.</title>
        <authorList>
            <person name="Morand S.C."/>
            <person name="Bertignac M."/>
            <person name="Iltis A."/>
            <person name="Kolder I."/>
            <person name="Pirovano W."/>
            <person name="Jourdain R."/>
            <person name="Clavaud C."/>
        </authorList>
    </citation>
    <scope>NUCLEOTIDE SEQUENCE [LARGE SCALE GENOMIC DNA]</scope>
    <source>
        <strain evidence="12 13">CBS 7877</strain>
    </source>
</reference>
<dbReference type="Pfam" id="PF00069">
    <property type="entry name" value="Pkinase"/>
    <property type="match status" value="1"/>
</dbReference>
<dbReference type="STRING" id="425264.A0A3G2S115"/>
<keyword evidence="13" id="KW-1185">Reference proteome</keyword>
<evidence type="ECO:0000256" key="10">
    <source>
        <dbReference type="SAM" id="MobiDB-lite"/>
    </source>
</evidence>
<evidence type="ECO:0000256" key="9">
    <source>
        <dbReference type="PROSITE-ProRule" id="PRU10141"/>
    </source>
</evidence>
<organism evidence="12 13">
    <name type="scientific">Malassezia restricta (strain ATCC 96810 / NBRC 103918 / CBS 7877)</name>
    <name type="common">Seborrheic dermatitis infection agent</name>
    <dbReference type="NCBI Taxonomy" id="425264"/>
    <lineage>
        <taxon>Eukaryota</taxon>
        <taxon>Fungi</taxon>
        <taxon>Dikarya</taxon>
        <taxon>Basidiomycota</taxon>
        <taxon>Ustilaginomycotina</taxon>
        <taxon>Malasseziomycetes</taxon>
        <taxon>Malasseziales</taxon>
        <taxon>Malasseziaceae</taxon>
        <taxon>Malassezia</taxon>
    </lineage>
</organism>
<keyword evidence="3 12" id="KW-0808">Transferase</keyword>
<feature type="region of interest" description="Disordered" evidence="10">
    <location>
        <begin position="582"/>
        <end position="670"/>
    </location>
</feature>
<keyword evidence="2" id="KW-0723">Serine/threonine-protein kinase</keyword>
<feature type="domain" description="Protein kinase" evidence="11">
    <location>
        <begin position="23"/>
        <end position="304"/>
    </location>
</feature>
<dbReference type="Gene3D" id="3.30.200.20">
    <property type="entry name" value="Phosphorylase Kinase, domain 1"/>
    <property type="match status" value="2"/>
</dbReference>
<dbReference type="GO" id="GO:0004674">
    <property type="term" value="F:protein serine/threonine kinase activity"/>
    <property type="evidence" value="ECO:0007669"/>
    <property type="project" value="UniProtKB-KW"/>
</dbReference>
<evidence type="ECO:0000256" key="4">
    <source>
        <dbReference type="ARBA" id="ARBA00022741"/>
    </source>
</evidence>
<feature type="region of interest" description="Disordered" evidence="10">
    <location>
        <begin position="506"/>
        <end position="537"/>
    </location>
</feature>
<keyword evidence="5 12" id="KW-0418">Kinase</keyword>
<gene>
    <name evidence="12" type="primary">nek2</name>
    <name evidence="12" type="ORF">DNF11_0042</name>
</gene>
<dbReference type="InterPro" id="IPR008271">
    <property type="entry name" value="Ser/Thr_kinase_AS"/>
</dbReference>
<evidence type="ECO:0000256" key="5">
    <source>
        <dbReference type="ARBA" id="ARBA00022777"/>
    </source>
</evidence>
<evidence type="ECO:0000256" key="3">
    <source>
        <dbReference type="ARBA" id="ARBA00022679"/>
    </source>
</evidence>
<dbReference type="InterPro" id="IPR011009">
    <property type="entry name" value="Kinase-like_dom_sf"/>
</dbReference>
<dbReference type="PROSITE" id="PS00107">
    <property type="entry name" value="PROTEIN_KINASE_ATP"/>
    <property type="match status" value="1"/>
</dbReference>
<feature type="region of interest" description="Disordered" evidence="10">
    <location>
        <begin position="407"/>
        <end position="426"/>
    </location>
</feature>
<dbReference type="AlphaFoldDB" id="A0A3G2S115"/>